<organism evidence="1 2">
    <name type="scientific">Panacibacter ginsenosidivorans</name>
    <dbReference type="NCBI Taxonomy" id="1813871"/>
    <lineage>
        <taxon>Bacteria</taxon>
        <taxon>Pseudomonadati</taxon>
        <taxon>Bacteroidota</taxon>
        <taxon>Chitinophagia</taxon>
        <taxon>Chitinophagales</taxon>
        <taxon>Chitinophagaceae</taxon>
        <taxon>Panacibacter</taxon>
    </lineage>
</organism>
<evidence type="ECO:0000313" key="1">
    <source>
        <dbReference type="EMBL" id="QEC65913.1"/>
    </source>
</evidence>
<proteinExistence type="predicted"/>
<evidence type="ECO:0008006" key="3">
    <source>
        <dbReference type="Google" id="ProtNLM"/>
    </source>
</evidence>
<accession>A0A5B8V533</accession>
<keyword evidence="2" id="KW-1185">Reference proteome</keyword>
<name>A0A5B8V533_9BACT</name>
<dbReference type="PROSITE" id="PS51257">
    <property type="entry name" value="PROKAR_LIPOPROTEIN"/>
    <property type="match status" value="1"/>
</dbReference>
<reference evidence="1 2" key="1">
    <citation type="journal article" date="2016" name="Int. J. Syst. Evol. Microbiol.">
        <title>Panacibacter ginsenosidivorans gen. nov., sp. nov., with ginsenoside converting activity isolated from soil of a ginseng field.</title>
        <authorList>
            <person name="Siddiqi M.Z."/>
            <person name="Muhammad Shafi S."/>
            <person name="Choi K.D."/>
            <person name="Im W.T."/>
        </authorList>
    </citation>
    <scope>NUCLEOTIDE SEQUENCE [LARGE SCALE GENOMIC DNA]</scope>
    <source>
        <strain evidence="1 2">Gsoil1550</strain>
    </source>
</reference>
<dbReference type="EMBL" id="CP042435">
    <property type="protein sequence ID" value="QEC65913.1"/>
    <property type="molecule type" value="Genomic_DNA"/>
</dbReference>
<dbReference type="RefSeq" id="WP_147187713.1">
    <property type="nucleotide sequence ID" value="NZ_CP042435.1"/>
</dbReference>
<dbReference type="Proteomes" id="UP000321533">
    <property type="component" value="Chromosome"/>
</dbReference>
<dbReference type="KEGG" id="pgin:FRZ67_00825"/>
<dbReference type="AlphaFoldDB" id="A0A5B8V533"/>
<sequence length="135" mass="14947">MKTGIIFSGIAIALTCLTLTSCDWFTKKKTEQPKLIGKWVLINVADSSKTGRNGIGLIALGVAKNSTPVTVEFKTDSSYTLLNDTGKYYIDSTLHTLFIKEDSTELPLTIKQQTDSTLELFSSTDSVWYTLQKNK</sequence>
<gene>
    <name evidence="1" type="ORF">FRZ67_00825</name>
</gene>
<evidence type="ECO:0000313" key="2">
    <source>
        <dbReference type="Proteomes" id="UP000321533"/>
    </source>
</evidence>
<protein>
    <recommendedName>
        <fullName evidence="3">Lipocalin-like domain-containing protein</fullName>
    </recommendedName>
</protein>